<protein>
    <recommendedName>
        <fullName evidence="7">Chromogranin-A</fullName>
    </recommendedName>
</protein>
<evidence type="ECO:0000256" key="7">
    <source>
        <dbReference type="ARBA" id="ARBA00040787"/>
    </source>
</evidence>
<accession>A0AAV7ASS8</accession>
<comment type="similarity">
    <text evidence="3">Belongs to the chromogranin/secretogranin protein family.</text>
</comment>
<dbReference type="GO" id="GO:0042583">
    <property type="term" value="C:chromaffin granule"/>
    <property type="evidence" value="ECO:0007669"/>
    <property type="project" value="TreeGrafter"/>
</dbReference>
<keyword evidence="4" id="KW-0964">Secreted</keyword>
<dbReference type="EMBL" id="WNYA01000007">
    <property type="protein sequence ID" value="KAG8561846.1"/>
    <property type="molecule type" value="Genomic_DNA"/>
</dbReference>
<dbReference type="GO" id="GO:0033604">
    <property type="term" value="P:negative regulation of catecholamine secretion"/>
    <property type="evidence" value="ECO:0007669"/>
    <property type="project" value="TreeGrafter"/>
</dbReference>
<dbReference type="GO" id="GO:0005615">
    <property type="term" value="C:extracellular space"/>
    <property type="evidence" value="ECO:0007669"/>
    <property type="project" value="TreeGrafter"/>
</dbReference>
<evidence type="ECO:0000256" key="4">
    <source>
        <dbReference type="ARBA" id="ARBA00022525"/>
    </source>
</evidence>
<dbReference type="PANTHER" id="PTHR10583">
    <property type="entry name" value="CHROMOGRANIN"/>
    <property type="match status" value="1"/>
</dbReference>
<evidence type="ECO:0000256" key="5">
    <source>
        <dbReference type="ARBA" id="ARBA00023157"/>
    </source>
</evidence>
<dbReference type="EMBL" id="WNYA01000007">
    <property type="protein sequence ID" value="KAG8561847.1"/>
    <property type="molecule type" value="Genomic_DNA"/>
</dbReference>
<dbReference type="GO" id="GO:0046676">
    <property type="term" value="P:negative regulation of insulin secretion"/>
    <property type="evidence" value="ECO:0007669"/>
    <property type="project" value="TreeGrafter"/>
</dbReference>
<name>A0AAV7ASS8_ENGPU</name>
<keyword evidence="6" id="KW-0968">Cytoplasmic vesicle</keyword>
<feature type="compositionally biased region" description="Basic and acidic residues" evidence="8">
    <location>
        <begin position="241"/>
        <end position="268"/>
    </location>
</feature>
<evidence type="ECO:0000256" key="9">
    <source>
        <dbReference type="SAM" id="SignalP"/>
    </source>
</evidence>
<feature type="compositionally biased region" description="Basic and acidic residues" evidence="8">
    <location>
        <begin position="338"/>
        <end position="351"/>
    </location>
</feature>
<dbReference type="Pfam" id="PF01271">
    <property type="entry name" value="Granin"/>
    <property type="match status" value="2"/>
</dbReference>
<comment type="subcellular location">
    <subcellularLocation>
        <location evidence="1">Cytoplasmic vesicle</location>
        <location evidence="1">Secretory vesicle</location>
    </subcellularLocation>
    <subcellularLocation>
        <location evidence="2">Secreted</location>
    </subcellularLocation>
</comment>
<dbReference type="PROSITE" id="PS00422">
    <property type="entry name" value="GRANINS_1"/>
    <property type="match status" value="1"/>
</dbReference>
<gene>
    <name evidence="10" type="ORF">GDO81_015501</name>
</gene>
<dbReference type="PANTHER" id="PTHR10583:SF1">
    <property type="entry name" value="CHROMOGRANIN-A"/>
    <property type="match status" value="1"/>
</dbReference>
<keyword evidence="9" id="KW-0732">Signal</keyword>
<keyword evidence="5" id="KW-1015">Disulfide bond</keyword>
<feature type="compositionally biased region" description="Acidic residues" evidence="8">
    <location>
        <begin position="231"/>
        <end position="240"/>
    </location>
</feature>
<feature type="signal peptide" evidence="9">
    <location>
        <begin position="1"/>
        <end position="26"/>
    </location>
</feature>
<feature type="compositionally biased region" description="Basic and acidic residues" evidence="8">
    <location>
        <begin position="313"/>
        <end position="331"/>
    </location>
</feature>
<feature type="compositionally biased region" description="Basic and acidic residues" evidence="8">
    <location>
        <begin position="176"/>
        <end position="213"/>
    </location>
</feature>
<feature type="compositionally biased region" description="Basic and acidic residues" evidence="8">
    <location>
        <begin position="276"/>
        <end position="306"/>
    </location>
</feature>
<evidence type="ECO:0000256" key="8">
    <source>
        <dbReference type="SAM" id="MobiDB-lite"/>
    </source>
</evidence>
<feature type="compositionally biased region" description="Basic and acidic residues" evidence="8">
    <location>
        <begin position="358"/>
        <end position="378"/>
    </location>
</feature>
<feature type="region of interest" description="Disordered" evidence="8">
    <location>
        <begin position="110"/>
        <end position="381"/>
    </location>
</feature>
<evidence type="ECO:0000313" key="11">
    <source>
        <dbReference type="Proteomes" id="UP000824782"/>
    </source>
</evidence>
<proteinExistence type="inferred from homology"/>
<dbReference type="InterPro" id="IPR018054">
    <property type="entry name" value="Chromogranin_CS"/>
</dbReference>
<dbReference type="PRINTS" id="PR00659">
    <property type="entry name" value="CHROMOGRANIN"/>
</dbReference>
<sequence length="404" mass="46326">MPTMLYIGVLSVALCAVQVISFPASGRDTEDDTKVMKCIVEVISDTLSKPNPVPTSQDCLETLRGDERIISILRHQNLLKELQELAAQGAMARLEKQKKNGGFGEELSGIIEKQNNKPNPPEKPQVSTERDDVKTQSEEEERKRSSGHVEEEDSTEELESNEINKREETSEEEEIDNRITDEINEMEHPKDNQEDASDGRVLEEKEPMTKKDQEADETEDPEKENKQDRNETDDEEDDTQREDNSMRPEDFKESTPESDNSKEPKQDMDSIDCTEENPRSDDLSSKDLEDSKRWNKMDELAKELRAKKCAGRSSEDEPDRSMKIPPKDPKYDPIGLEAEDRQQWQRSREDSSETEAPILKRTEERKEEEGSANRKNEDQELESLAAIEAELENVAHKLHDLRRG</sequence>
<feature type="compositionally biased region" description="Basic and acidic residues" evidence="8">
    <location>
        <begin position="128"/>
        <end position="149"/>
    </location>
</feature>
<evidence type="ECO:0000256" key="3">
    <source>
        <dbReference type="ARBA" id="ARBA00005723"/>
    </source>
</evidence>
<dbReference type="Proteomes" id="UP000824782">
    <property type="component" value="Unassembled WGS sequence"/>
</dbReference>
<evidence type="ECO:0000256" key="6">
    <source>
        <dbReference type="ARBA" id="ARBA00023329"/>
    </source>
</evidence>
<dbReference type="GO" id="GO:0030133">
    <property type="term" value="C:transport vesicle"/>
    <property type="evidence" value="ECO:0007669"/>
    <property type="project" value="UniProtKB-SubCell"/>
</dbReference>
<reference evidence="10" key="1">
    <citation type="thesis" date="2020" institute="ProQuest LLC" country="789 East Eisenhower Parkway, Ann Arbor, MI, USA">
        <title>Comparative Genomics and Chromosome Evolution.</title>
        <authorList>
            <person name="Mudd A.B."/>
        </authorList>
    </citation>
    <scope>NUCLEOTIDE SEQUENCE</scope>
    <source>
        <strain evidence="10">237g6f4</strain>
        <tissue evidence="10">Blood</tissue>
    </source>
</reference>
<feature type="compositionally biased region" description="Acidic residues" evidence="8">
    <location>
        <begin position="150"/>
        <end position="160"/>
    </location>
</feature>
<evidence type="ECO:0000256" key="2">
    <source>
        <dbReference type="ARBA" id="ARBA00004613"/>
    </source>
</evidence>
<dbReference type="EMBL" id="WNYA01000007">
    <property type="protein sequence ID" value="KAG8561848.1"/>
    <property type="molecule type" value="Genomic_DNA"/>
</dbReference>
<dbReference type="AlphaFoldDB" id="A0AAV7ASS8"/>
<evidence type="ECO:0000313" key="10">
    <source>
        <dbReference type="EMBL" id="KAG8561848.1"/>
    </source>
</evidence>
<keyword evidence="11" id="KW-1185">Reference proteome</keyword>
<feature type="chain" id="PRO_5044715609" description="Chromogranin-A" evidence="9">
    <location>
        <begin position="27"/>
        <end position="404"/>
    </location>
</feature>
<evidence type="ECO:0000256" key="1">
    <source>
        <dbReference type="ARBA" id="ARBA00004398"/>
    </source>
</evidence>
<organism evidence="10 11">
    <name type="scientific">Engystomops pustulosus</name>
    <name type="common">Tungara frog</name>
    <name type="synonym">Physalaemus pustulosus</name>
    <dbReference type="NCBI Taxonomy" id="76066"/>
    <lineage>
        <taxon>Eukaryota</taxon>
        <taxon>Metazoa</taxon>
        <taxon>Chordata</taxon>
        <taxon>Craniata</taxon>
        <taxon>Vertebrata</taxon>
        <taxon>Euteleostomi</taxon>
        <taxon>Amphibia</taxon>
        <taxon>Batrachia</taxon>
        <taxon>Anura</taxon>
        <taxon>Neobatrachia</taxon>
        <taxon>Hyloidea</taxon>
        <taxon>Leptodactylidae</taxon>
        <taxon>Leiuperinae</taxon>
        <taxon>Engystomops</taxon>
    </lineage>
</organism>
<dbReference type="InterPro" id="IPR001990">
    <property type="entry name" value="Granin"/>
</dbReference>
<dbReference type="GO" id="GO:0086030">
    <property type="term" value="P:adenylate cyclase-activating adrenergic receptor signaling pathway involved in cardiac muscle relaxation"/>
    <property type="evidence" value="ECO:0007669"/>
    <property type="project" value="TreeGrafter"/>
</dbReference>
<dbReference type="GO" id="GO:0042742">
    <property type="term" value="P:defense response to bacterium"/>
    <property type="evidence" value="ECO:0007669"/>
    <property type="project" value="TreeGrafter"/>
</dbReference>
<dbReference type="InterPro" id="IPR001819">
    <property type="entry name" value="Chromogranin_AB"/>
</dbReference>
<comment type="caution">
    <text evidence="10">The sequence shown here is derived from an EMBL/GenBank/DDBJ whole genome shotgun (WGS) entry which is preliminary data.</text>
</comment>